<sequence length="37" mass="4212">MTFLQAPELHLDKHAQRECSFLNWPESAKSILQGATL</sequence>
<accession>A0A0A9GA56</accession>
<protein>
    <submittedName>
        <fullName evidence="1">Uncharacterized protein</fullName>
    </submittedName>
</protein>
<dbReference type="AlphaFoldDB" id="A0A0A9GA56"/>
<name>A0A0A9GA56_ARUDO</name>
<proteinExistence type="predicted"/>
<organism evidence="1">
    <name type="scientific">Arundo donax</name>
    <name type="common">Giant reed</name>
    <name type="synonym">Donax arundinaceus</name>
    <dbReference type="NCBI Taxonomy" id="35708"/>
    <lineage>
        <taxon>Eukaryota</taxon>
        <taxon>Viridiplantae</taxon>
        <taxon>Streptophyta</taxon>
        <taxon>Embryophyta</taxon>
        <taxon>Tracheophyta</taxon>
        <taxon>Spermatophyta</taxon>
        <taxon>Magnoliopsida</taxon>
        <taxon>Liliopsida</taxon>
        <taxon>Poales</taxon>
        <taxon>Poaceae</taxon>
        <taxon>PACMAD clade</taxon>
        <taxon>Arundinoideae</taxon>
        <taxon>Arundineae</taxon>
        <taxon>Arundo</taxon>
    </lineage>
</organism>
<reference evidence="1" key="2">
    <citation type="journal article" date="2015" name="Data Brief">
        <title>Shoot transcriptome of the giant reed, Arundo donax.</title>
        <authorList>
            <person name="Barrero R.A."/>
            <person name="Guerrero F.D."/>
            <person name="Moolhuijzen P."/>
            <person name="Goolsby J.A."/>
            <person name="Tidwell J."/>
            <person name="Bellgard S.E."/>
            <person name="Bellgard M.I."/>
        </authorList>
    </citation>
    <scope>NUCLEOTIDE SEQUENCE</scope>
    <source>
        <tissue evidence="1">Shoot tissue taken approximately 20 cm above the soil surface</tissue>
    </source>
</reference>
<reference evidence="1" key="1">
    <citation type="submission" date="2014-09" db="EMBL/GenBank/DDBJ databases">
        <authorList>
            <person name="Magalhaes I.L.F."/>
            <person name="Oliveira U."/>
            <person name="Santos F.R."/>
            <person name="Vidigal T.H.D.A."/>
            <person name="Brescovit A.D."/>
            <person name="Santos A.J."/>
        </authorList>
    </citation>
    <scope>NUCLEOTIDE SEQUENCE</scope>
    <source>
        <tissue evidence="1">Shoot tissue taken approximately 20 cm above the soil surface</tissue>
    </source>
</reference>
<evidence type="ECO:0000313" key="1">
    <source>
        <dbReference type="EMBL" id="JAE21960.1"/>
    </source>
</evidence>
<dbReference type="EMBL" id="GBRH01175936">
    <property type="protein sequence ID" value="JAE21960.1"/>
    <property type="molecule type" value="Transcribed_RNA"/>
</dbReference>